<evidence type="ECO:0000313" key="2">
    <source>
        <dbReference type="EMBL" id="AUR85729.1"/>
    </source>
</evidence>
<dbReference type="Proteomes" id="UP000273035">
    <property type="component" value="Segment"/>
</dbReference>
<keyword evidence="1" id="KW-0812">Transmembrane</keyword>
<accession>A0A2I7QWF9</accession>
<dbReference type="NCBIfam" id="TIGR01167">
    <property type="entry name" value="LPXTG_anchor"/>
    <property type="match status" value="1"/>
</dbReference>
<keyword evidence="1" id="KW-1133">Transmembrane helix</keyword>
<name>A0A2I7QWF9_9VIRU</name>
<gene>
    <name evidence="2" type="ORF">NVP1080O_13</name>
</gene>
<protein>
    <submittedName>
        <fullName evidence="2">TMhelix containing protein</fullName>
    </submittedName>
</protein>
<dbReference type="EMBL" id="MG592455">
    <property type="protein sequence ID" value="AUR85729.1"/>
    <property type="molecule type" value="Genomic_DNA"/>
</dbReference>
<evidence type="ECO:0000256" key="1">
    <source>
        <dbReference type="SAM" id="Phobius"/>
    </source>
</evidence>
<organism evidence="2 3">
    <name type="scientific">Vibrio phage 1.080.O._10N.286.48.A4</name>
    <dbReference type="NCBI Taxonomy" id="1881315"/>
    <lineage>
        <taxon>Viruses</taxon>
        <taxon>Varidnaviria</taxon>
        <taxon>Abadenavirae</taxon>
        <taxon>Produgelaviricota</taxon>
        <taxon>Belvinaviricetes</taxon>
        <taxon>Vinavirales</taxon>
        <taxon>Autolykiviridae</taxon>
        <taxon>Paulavirus</taxon>
        <taxon>Paulavirus viph1080o</taxon>
    </lineage>
</organism>
<evidence type="ECO:0000313" key="3">
    <source>
        <dbReference type="Proteomes" id="UP000273035"/>
    </source>
</evidence>
<keyword evidence="3" id="KW-1185">Reference proteome</keyword>
<keyword evidence="1" id="KW-0472">Membrane</keyword>
<sequence length="55" mass="5266">MSASSAAGGAGDASGSSIGGVSIDLSGRGSEMNLTYIIGGAVVLGLAFLFMGKKK</sequence>
<feature type="transmembrane region" description="Helical" evidence="1">
    <location>
        <begin position="34"/>
        <end position="52"/>
    </location>
</feature>
<reference evidence="2 3" key="1">
    <citation type="submission" date="2017-11" db="EMBL/GenBank/DDBJ databases">
        <title>A major lineage of nontailed dsDNA viruses as unrecognized killers of marine bacteria.</title>
        <authorList>
            <person name="Kauffman K.M."/>
            <person name="Hussain F.A."/>
            <person name="Yang J."/>
            <person name="Arevalo P."/>
            <person name="Brown J.M."/>
            <person name="Chang W.K."/>
            <person name="VanInsberghe D."/>
            <person name="Elsherbini J."/>
            <person name="Cutler M.B."/>
            <person name="Kelly L."/>
            <person name="Polz M.F."/>
        </authorList>
    </citation>
    <scope>NUCLEOTIDE SEQUENCE [LARGE SCALE GENOMIC DNA]</scope>
</reference>
<proteinExistence type="predicted"/>